<keyword evidence="2" id="KW-0812">Transmembrane</keyword>
<gene>
    <name evidence="3" type="ORF">AJ80_00812</name>
</gene>
<accession>A0A2B7Z2D3</accession>
<keyword evidence="4" id="KW-1185">Reference proteome</keyword>
<evidence type="ECO:0000256" key="1">
    <source>
        <dbReference type="SAM" id="MobiDB-lite"/>
    </source>
</evidence>
<dbReference type="Proteomes" id="UP000224634">
    <property type="component" value="Unassembled WGS sequence"/>
</dbReference>
<feature type="transmembrane region" description="Helical" evidence="2">
    <location>
        <begin position="340"/>
        <end position="359"/>
    </location>
</feature>
<protein>
    <submittedName>
        <fullName evidence="3">Uncharacterized protein</fullName>
    </submittedName>
</protein>
<feature type="compositionally biased region" description="Low complexity" evidence="1">
    <location>
        <begin position="230"/>
        <end position="246"/>
    </location>
</feature>
<dbReference type="EMBL" id="PDNA01000006">
    <property type="protein sequence ID" value="PGH27570.1"/>
    <property type="molecule type" value="Genomic_DNA"/>
</dbReference>
<feature type="compositionally biased region" description="Basic and acidic residues" evidence="1">
    <location>
        <begin position="194"/>
        <end position="209"/>
    </location>
</feature>
<sequence>MADDLHTKPVTIAGLRASLRKDFNLHRYSRRRVDARRFRQDASSTSYRLDDDGFGELYSRIEDEVGDGRDLTSLPVFTSEPLFDAPDLLSGEFSNWRRSRPLAYDPSNDDDETTWREKTGGNLVLPRCGPISPPILCNCYTEHLLTGNEHKPCEECRGREKVHLRATRSQNKEEPSDGDDTTSPEAPGKVFPSSERRDERRRSDSDGSKWKHSSSSTIVVPESPTPEVDSLTTPSPESSSTQQTQLHTGANHISIPIDQLGALQSLLTATITLQPAITPSTRPQEIMNQTPANRIITSNSSKYLSTIRTCILVHLLTILSIVSSLVFALVWSITKDDVQTGFTVGAYLVAAASLALYTVRMVHKRNCRCFCSSAKVPD</sequence>
<proteinExistence type="predicted"/>
<feature type="region of interest" description="Disordered" evidence="1">
    <location>
        <begin position="164"/>
        <end position="247"/>
    </location>
</feature>
<keyword evidence="2" id="KW-0472">Membrane</keyword>
<comment type="caution">
    <text evidence="3">The sequence shown here is derived from an EMBL/GenBank/DDBJ whole genome shotgun (WGS) entry which is preliminary data.</text>
</comment>
<evidence type="ECO:0000313" key="3">
    <source>
        <dbReference type="EMBL" id="PGH27570.1"/>
    </source>
</evidence>
<keyword evidence="2" id="KW-1133">Transmembrane helix</keyword>
<evidence type="ECO:0000256" key="2">
    <source>
        <dbReference type="SAM" id="Phobius"/>
    </source>
</evidence>
<evidence type="ECO:0000313" key="4">
    <source>
        <dbReference type="Proteomes" id="UP000224634"/>
    </source>
</evidence>
<feature type="transmembrane region" description="Helical" evidence="2">
    <location>
        <begin position="311"/>
        <end position="334"/>
    </location>
</feature>
<dbReference type="AlphaFoldDB" id="A0A2B7Z2D3"/>
<reference evidence="3 4" key="1">
    <citation type="submission" date="2017-10" db="EMBL/GenBank/DDBJ databases">
        <title>Comparative genomics in systemic dimorphic fungi from Ajellomycetaceae.</title>
        <authorList>
            <person name="Munoz J.F."/>
            <person name="Mcewen J.G."/>
            <person name="Clay O.K."/>
            <person name="Cuomo C.A."/>
        </authorList>
    </citation>
    <scope>NUCLEOTIDE SEQUENCE [LARGE SCALE GENOMIC DNA]</scope>
    <source>
        <strain evidence="3 4">UAMH7299</strain>
    </source>
</reference>
<name>A0A2B7Z2D3_POLH7</name>
<organism evidence="3 4">
    <name type="scientific">Polytolypa hystricis (strain UAMH7299)</name>
    <dbReference type="NCBI Taxonomy" id="1447883"/>
    <lineage>
        <taxon>Eukaryota</taxon>
        <taxon>Fungi</taxon>
        <taxon>Dikarya</taxon>
        <taxon>Ascomycota</taxon>
        <taxon>Pezizomycotina</taxon>
        <taxon>Eurotiomycetes</taxon>
        <taxon>Eurotiomycetidae</taxon>
        <taxon>Onygenales</taxon>
        <taxon>Onygenales incertae sedis</taxon>
        <taxon>Polytolypa</taxon>
    </lineage>
</organism>